<dbReference type="AlphaFoldDB" id="K1TQ72"/>
<keyword evidence="1" id="KW-0472">Membrane</keyword>
<proteinExistence type="predicted"/>
<dbReference type="GO" id="GO:0007165">
    <property type="term" value="P:signal transduction"/>
    <property type="evidence" value="ECO:0007669"/>
    <property type="project" value="InterPro"/>
</dbReference>
<evidence type="ECO:0000259" key="2">
    <source>
        <dbReference type="PROSITE" id="PS50885"/>
    </source>
</evidence>
<reference evidence="4" key="1">
    <citation type="journal article" date="2013" name="Environ. Microbiol.">
        <title>Microbiota from the distal guts of lean and obese adolescents exhibit partial functional redundancy besides clear differences in community structure.</title>
        <authorList>
            <person name="Ferrer M."/>
            <person name="Ruiz A."/>
            <person name="Lanza F."/>
            <person name="Haange S.B."/>
            <person name="Oberbach A."/>
            <person name="Till H."/>
            <person name="Bargiela R."/>
            <person name="Campoy C."/>
            <person name="Segura M.T."/>
            <person name="Richter M."/>
            <person name="von Bergen M."/>
            <person name="Seifert J."/>
            <person name="Suarez A."/>
        </authorList>
    </citation>
    <scope>NUCLEOTIDE SEQUENCE</scope>
</reference>
<dbReference type="CDD" id="cd01949">
    <property type="entry name" value="GGDEF"/>
    <property type="match status" value="1"/>
</dbReference>
<feature type="domain" description="GGDEF" evidence="3">
    <location>
        <begin position="131"/>
        <end position="189"/>
    </location>
</feature>
<dbReference type="InterPro" id="IPR043128">
    <property type="entry name" value="Rev_trsase/Diguanyl_cyclase"/>
</dbReference>
<dbReference type="Pfam" id="PF00672">
    <property type="entry name" value="HAMP"/>
    <property type="match status" value="1"/>
</dbReference>
<feature type="domain" description="HAMP" evidence="2">
    <location>
        <begin position="43"/>
        <end position="95"/>
    </location>
</feature>
<gene>
    <name evidence="4" type="ORF">OBE_04247</name>
</gene>
<dbReference type="PROSITE" id="PS50885">
    <property type="entry name" value="HAMP"/>
    <property type="match status" value="1"/>
</dbReference>
<feature type="non-terminal residue" evidence="4">
    <location>
        <position position="189"/>
    </location>
</feature>
<dbReference type="InterPro" id="IPR029787">
    <property type="entry name" value="Nucleotide_cyclase"/>
</dbReference>
<comment type="caution">
    <text evidence="4">The sequence shown here is derived from an EMBL/GenBank/DDBJ whole genome shotgun (WGS) entry which is preliminary data.</text>
</comment>
<protein>
    <submittedName>
        <fullName evidence="4">Diguanylate cyclase (GGDEF) domain protein</fullName>
    </submittedName>
</protein>
<dbReference type="Gene3D" id="3.30.70.270">
    <property type="match status" value="1"/>
</dbReference>
<feature type="transmembrane region" description="Helical" evidence="1">
    <location>
        <begin position="24"/>
        <end position="46"/>
    </location>
</feature>
<dbReference type="GO" id="GO:1902201">
    <property type="term" value="P:negative regulation of bacterial-type flagellum-dependent cell motility"/>
    <property type="evidence" value="ECO:0007669"/>
    <property type="project" value="TreeGrafter"/>
</dbReference>
<dbReference type="GO" id="GO:0005886">
    <property type="term" value="C:plasma membrane"/>
    <property type="evidence" value="ECO:0007669"/>
    <property type="project" value="TreeGrafter"/>
</dbReference>
<evidence type="ECO:0000256" key="1">
    <source>
        <dbReference type="SAM" id="Phobius"/>
    </source>
</evidence>
<keyword evidence="1" id="KW-1133">Transmembrane helix</keyword>
<keyword evidence="1" id="KW-0812">Transmembrane</keyword>
<dbReference type="GO" id="GO:0052621">
    <property type="term" value="F:diguanylate cyclase activity"/>
    <property type="evidence" value="ECO:0007669"/>
    <property type="project" value="TreeGrafter"/>
</dbReference>
<name>K1TQ72_9ZZZZ</name>
<evidence type="ECO:0000259" key="3">
    <source>
        <dbReference type="PROSITE" id="PS50887"/>
    </source>
</evidence>
<dbReference type="CDD" id="cd06225">
    <property type="entry name" value="HAMP"/>
    <property type="match status" value="1"/>
</dbReference>
<dbReference type="SUPFAM" id="SSF158472">
    <property type="entry name" value="HAMP domain-like"/>
    <property type="match status" value="1"/>
</dbReference>
<dbReference type="GO" id="GO:0043709">
    <property type="term" value="P:cell adhesion involved in single-species biofilm formation"/>
    <property type="evidence" value="ECO:0007669"/>
    <property type="project" value="TreeGrafter"/>
</dbReference>
<dbReference type="SUPFAM" id="SSF55073">
    <property type="entry name" value="Nucleotide cyclase"/>
    <property type="match status" value="1"/>
</dbReference>
<dbReference type="PROSITE" id="PS50887">
    <property type="entry name" value="GGDEF"/>
    <property type="match status" value="1"/>
</dbReference>
<sequence length="189" mass="21159">MAVVISVADKEIGRKRISVMIQDAFAVAVVLIVTSLLTFKFTSIIVKPIKHLTEVSKKIAAGDLDVEIECKTKDEIGVLASRYSDTVKMLKKYINKINKQAYTDAATDVGNKAAYHDAVQRIDKMSQHANGDYAIFVMDINYLKMYNDKYGHEFGDMLISDASTIIKRVFGDYNIYRIGGDEFTVIINS</sequence>
<dbReference type="Pfam" id="PF00990">
    <property type="entry name" value="GGDEF"/>
    <property type="match status" value="1"/>
</dbReference>
<dbReference type="NCBIfam" id="TIGR00254">
    <property type="entry name" value="GGDEF"/>
    <property type="match status" value="1"/>
</dbReference>
<organism evidence="4">
    <name type="scientific">human gut metagenome</name>
    <dbReference type="NCBI Taxonomy" id="408170"/>
    <lineage>
        <taxon>unclassified sequences</taxon>
        <taxon>metagenomes</taxon>
        <taxon>organismal metagenomes</taxon>
    </lineage>
</organism>
<dbReference type="PANTHER" id="PTHR45138">
    <property type="entry name" value="REGULATORY COMPONENTS OF SENSORY TRANSDUCTION SYSTEM"/>
    <property type="match status" value="1"/>
</dbReference>
<dbReference type="InterPro" id="IPR003660">
    <property type="entry name" value="HAMP_dom"/>
</dbReference>
<evidence type="ECO:0000313" key="4">
    <source>
        <dbReference type="EMBL" id="EKC69764.1"/>
    </source>
</evidence>
<dbReference type="SMART" id="SM00304">
    <property type="entry name" value="HAMP"/>
    <property type="match status" value="1"/>
</dbReference>
<accession>K1TQ72</accession>
<dbReference type="InterPro" id="IPR050469">
    <property type="entry name" value="Diguanylate_Cyclase"/>
</dbReference>
<dbReference type="PANTHER" id="PTHR45138:SF9">
    <property type="entry name" value="DIGUANYLATE CYCLASE DGCM-RELATED"/>
    <property type="match status" value="1"/>
</dbReference>
<dbReference type="EMBL" id="AJWZ01002875">
    <property type="protein sequence ID" value="EKC69764.1"/>
    <property type="molecule type" value="Genomic_DNA"/>
</dbReference>
<dbReference type="Gene3D" id="6.10.340.10">
    <property type="match status" value="1"/>
</dbReference>
<dbReference type="InterPro" id="IPR000160">
    <property type="entry name" value="GGDEF_dom"/>
</dbReference>